<feature type="region of interest" description="Disordered" evidence="1">
    <location>
        <begin position="27"/>
        <end position="61"/>
    </location>
</feature>
<evidence type="ECO:0000256" key="1">
    <source>
        <dbReference type="SAM" id="MobiDB-lite"/>
    </source>
</evidence>
<keyword evidence="4" id="KW-1185">Reference proteome</keyword>
<proteinExistence type="predicted"/>
<evidence type="ECO:0000313" key="4">
    <source>
        <dbReference type="Proteomes" id="UP000006702"/>
    </source>
</evidence>
<feature type="chain" id="PRO_5002634163" evidence="2">
    <location>
        <begin position="18"/>
        <end position="96"/>
    </location>
</feature>
<dbReference type="HOGENOM" id="CLU_2360227_0_0_1"/>
<accession>A1DI99</accession>
<organism evidence="3 4">
    <name type="scientific">Neosartorya fischeri (strain ATCC 1020 / DSM 3700 / CBS 544.65 / FGSC A1164 / JCM 1740 / NRRL 181 / WB 181)</name>
    <name type="common">Aspergillus fischerianus</name>
    <dbReference type="NCBI Taxonomy" id="331117"/>
    <lineage>
        <taxon>Eukaryota</taxon>
        <taxon>Fungi</taxon>
        <taxon>Dikarya</taxon>
        <taxon>Ascomycota</taxon>
        <taxon>Pezizomycotina</taxon>
        <taxon>Eurotiomycetes</taxon>
        <taxon>Eurotiomycetidae</taxon>
        <taxon>Eurotiales</taxon>
        <taxon>Aspergillaceae</taxon>
        <taxon>Aspergillus</taxon>
        <taxon>Aspergillus subgen. Fumigati</taxon>
    </lineage>
</organism>
<feature type="signal peptide" evidence="2">
    <location>
        <begin position="1"/>
        <end position="17"/>
    </location>
</feature>
<dbReference type="RefSeq" id="XP_001261003.1">
    <property type="nucleotide sequence ID" value="XM_001261002.1"/>
</dbReference>
<reference evidence="4" key="1">
    <citation type="journal article" date="2008" name="PLoS Genet.">
        <title>Genomic islands in the pathogenic filamentous fungus Aspergillus fumigatus.</title>
        <authorList>
            <person name="Fedorova N.D."/>
            <person name="Khaldi N."/>
            <person name="Joardar V.S."/>
            <person name="Maiti R."/>
            <person name="Amedeo P."/>
            <person name="Anderson M.J."/>
            <person name="Crabtree J."/>
            <person name="Silva J.C."/>
            <person name="Badger J.H."/>
            <person name="Albarraq A."/>
            <person name="Angiuoli S."/>
            <person name="Bussey H."/>
            <person name="Bowyer P."/>
            <person name="Cotty P.J."/>
            <person name="Dyer P.S."/>
            <person name="Egan A."/>
            <person name="Galens K."/>
            <person name="Fraser-Liggett C.M."/>
            <person name="Haas B.J."/>
            <person name="Inman J.M."/>
            <person name="Kent R."/>
            <person name="Lemieux S."/>
            <person name="Malavazi I."/>
            <person name="Orvis J."/>
            <person name="Roemer T."/>
            <person name="Ronning C.M."/>
            <person name="Sundaram J.P."/>
            <person name="Sutton G."/>
            <person name="Turner G."/>
            <person name="Venter J.C."/>
            <person name="White O.R."/>
            <person name="Whitty B.R."/>
            <person name="Youngman P."/>
            <person name="Wolfe K.H."/>
            <person name="Goldman G.H."/>
            <person name="Wortman J.R."/>
            <person name="Jiang B."/>
            <person name="Denning D.W."/>
            <person name="Nierman W.C."/>
        </authorList>
    </citation>
    <scope>NUCLEOTIDE SEQUENCE [LARGE SCALE GENOMIC DNA]</scope>
    <source>
        <strain evidence="4">ATCC 1020 / DSM 3700 / CBS 544.65 / FGSC A1164 / JCM 1740 / NRRL 181 / WB 181</strain>
    </source>
</reference>
<dbReference type="Proteomes" id="UP000006702">
    <property type="component" value="Unassembled WGS sequence"/>
</dbReference>
<dbReference type="KEGG" id="nfi:NFIA_090640"/>
<sequence>MCYVIDLLLLAGAVAYALRSPGRAKLEETGHLHAPQEEDDDVSETRSDQDDEACDNIEPRSLEDWLAPVPDAAWHQQIRKMRQDKTGEALLGSAKF</sequence>
<dbReference type="EMBL" id="DS027696">
    <property type="protein sequence ID" value="EAW19106.1"/>
    <property type="molecule type" value="Genomic_DNA"/>
</dbReference>
<dbReference type="GeneID" id="4587561"/>
<feature type="compositionally biased region" description="Basic and acidic residues" evidence="1">
    <location>
        <begin position="27"/>
        <end position="36"/>
    </location>
</feature>
<dbReference type="AlphaFoldDB" id="A1DI99"/>
<name>A1DI99_NEOFI</name>
<evidence type="ECO:0000256" key="2">
    <source>
        <dbReference type="SAM" id="SignalP"/>
    </source>
</evidence>
<protein>
    <submittedName>
        <fullName evidence="3">Uncharacterized protein</fullName>
    </submittedName>
</protein>
<evidence type="ECO:0000313" key="3">
    <source>
        <dbReference type="EMBL" id="EAW19106.1"/>
    </source>
</evidence>
<gene>
    <name evidence="3" type="ORF">NFIA_090640</name>
</gene>
<dbReference type="VEuPathDB" id="FungiDB:NFIA_090640"/>
<keyword evidence="2" id="KW-0732">Signal</keyword>